<evidence type="ECO:0000313" key="2">
    <source>
        <dbReference type="EMBL" id="ABM80463.1"/>
    </source>
</evidence>
<protein>
    <submittedName>
        <fullName evidence="2">Uncharacterized protein</fullName>
    </submittedName>
</protein>
<dbReference type="KEGG" id="hbu:Hbut_0604"/>
<dbReference type="EnsemblBacteria" id="ABM80463">
    <property type="protein sequence ID" value="ABM80463"/>
    <property type="gene ID" value="Hbut_0604"/>
</dbReference>
<evidence type="ECO:0000313" key="3">
    <source>
        <dbReference type="Proteomes" id="UP000002593"/>
    </source>
</evidence>
<proteinExistence type="predicted"/>
<sequence>MYNIESQSCKAPGYCWHHCIPPEFWTSFSSYYRTRTVPCRHVRLSLVLRAERDTSLCAYLHGRLPGWRSSCRARNGARLDIRWPARRTAGFWHCDNCWPRPTLHLHARNGILPEKANGDPSQIRGRGPRKADRETLLVRCNTNYNHYRLHSPPHSQHLRAGSSSYTTQPLEHRHLGATRP</sequence>
<dbReference type="EMBL" id="CP000493">
    <property type="protein sequence ID" value="ABM80463.1"/>
    <property type="molecule type" value="Genomic_DNA"/>
</dbReference>
<dbReference type="AlphaFoldDB" id="A2BKF2"/>
<accession>A2BKF2</accession>
<organism evidence="2 3">
    <name type="scientific">Hyperthermus butylicus (strain DSM 5456 / JCM 9403 / PLM1-5)</name>
    <dbReference type="NCBI Taxonomy" id="415426"/>
    <lineage>
        <taxon>Archaea</taxon>
        <taxon>Thermoproteota</taxon>
        <taxon>Thermoprotei</taxon>
        <taxon>Desulfurococcales</taxon>
        <taxon>Pyrodictiaceae</taxon>
        <taxon>Hyperthermus</taxon>
    </lineage>
</organism>
<keyword evidence="3" id="KW-1185">Reference proteome</keyword>
<gene>
    <name evidence="2" type="ordered locus">Hbut_0604</name>
</gene>
<evidence type="ECO:0000256" key="1">
    <source>
        <dbReference type="SAM" id="MobiDB-lite"/>
    </source>
</evidence>
<feature type="region of interest" description="Disordered" evidence="1">
    <location>
        <begin position="113"/>
        <end position="132"/>
    </location>
</feature>
<feature type="region of interest" description="Disordered" evidence="1">
    <location>
        <begin position="147"/>
        <end position="180"/>
    </location>
</feature>
<dbReference type="Proteomes" id="UP000002593">
    <property type="component" value="Chromosome"/>
</dbReference>
<reference evidence="2 3" key="1">
    <citation type="journal article" date="2007" name="Archaea">
        <title>The genome of Hyperthermus butylicus: a sulfur-reducing, peptide fermenting, neutrophilic Crenarchaeote growing up to 108 degrees C.</title>
        <authorList>
            <person name="Brugger K."/>
            <person name="Chen L."/>
            <person name="Stark M."/>
            <person name="Zibat A."/>
            <person name="Redder P."/>
            <person name="Ruepp A."/>
            <person name="Awayez M."/>
            <person name="She Q."/>
            <person name="Garrett R.A."/>
            <person name="Klenk H.P."/>
        </authorList>
    </citation>
    <scope>NUCLEOTIDE SEQUENCE [LARGE SCALE GENOMIC DNA]</scope>
    <source>
        <strain evidence="3">DSM 5456 / JCM 9403 / PLM1-5</strain>
    </source>
</reference>
<dbReference type="STRING" id="415426.Hbut_0604"/>
<dbReference type="HOGENOM" id="CLU_1492959_0_0_2"/>
<name>A2BKF2_HYPBU</name>